<dbReference type="InterPro" id="IPR041698">
    <property type="entry name" value="Methyltransf_25"/>
</dbReference>
<dbReference type="SUPFAM" id="SSF53335">
    <property type="entry name" value="S-adenosyl-L-methionine-dependent methyltransferases"/>
    <property type="match status" value="1"/>
</dbReference>
<keyword evidence="3" id="KW-1185">Reference proteome</keyword>
<dbReference type="EMBL" id="JACBXQ010000005">
    <property type="protein sequence ID" value="MBG9987010.1"/>
    <property type="molecule type" value="Genomic_DNA"/>
</dbReference>
<dbReference type="RefSeq" id="WP_197115923.1">
    <property type="nucleotide sequence ID" value="NZ_JACBXQ010000005.1"/>
</dbReference>
<evidence type="ECO:0000313" key="3">
    <source>
        <dbReference type="Proteomes" id="UP000721415"/>
    </source>
</evidence>
<dbReference type="Gene3D" id="3.40.50.150">
    <property type="entry name" value="Vaccinia Virus protein VP39"/>
    <property type="match status" value="1"/>
</dbReference>
<keyword evidence="2" id="KW-0808">Transferase</keyword>
<proteinExistence type="predicted"/>
<organism evidence="2 3">
    <name type="scientific">Facklamia lactis</name>
    <dbReference type="NCBI Taxonomy" id="2749967"/>
    <lineage>
        <taxon>Bacteria</taxon>
        <taxon>Bacillati</taxon>
        <taxon>Bacillota</taxon>
        <taxon>Bacilli</taxon>
        <taxon>Lactobacillales</taxon>
        <taxon>Aerococcaceae</taxon>
        <taxon>Facklamia</taxon>
    </lineage>
</organism>
<dbReference type="GO" id="GO:0032259">
    <property type="term" value="P:methylation"/>
    <property type="evidence" value="ECO:0007669"/>
    <property type="project" value="UniProtKB-KW"/>
</dbReference>
<feature type="domain" description="Methyltransferase" evidence="1">
    <location>
        <begin position="51"/>
        <end position="140"/>
    </location>
</feature>
<dbReference type="GO" id="GO:0008168">
    <property type="term" value="F:methyltransferase activity"/>
    <property type="evidence" value="ECO:0007669"/>
    <property type="project" value="UniProtKB-KW"/>
</dbReference>
<evidence type="ECO:0000259" key="1">
    <source>
        <dbReference type="Pfam" id="PF13649"/>
    </source>
</evidence>
<comment type="caution">
    <text evidence="2">The sequence shown here is derived from an EMBL/GenBank/DDBJ whole genome shotgun (WGS) entry which is preliminary data.</text>
</comment>
<evidence type="ECO:0000313" key="2">
    <source>
        <dbReference type="EMBL" id="MBG9987010.1"/>
    </source>
</evidence>
<name>A0ABS0LS69_9LACT</name>
<dbReference type="Proteomes" id="UP000721415">
    <property type="component" value="Unassembled WGS sequence"/>
</dbReference>
<sequence>MLKMTSEQWAEDFYREQMRTLQELGVLTEEDVEPLARELLEQAGRSIQSCLDLGASTGHVGQALAKSVQQVTTIELVPELVAKAKEHNPQNIRALTGSFYHLDLKEEFDLITYLDGFGLGDDDEQLWLLKRIRNWVADQGVALIDIYNPDYWQKVKGQAMNFSEIKRVYDYENSTNCMIDRWSYSDGKTYQQTLKCYTPDQIFELCRKAELKVEAYFPNGRMDYEEMSYIETASLSDCMSYRIKIVK</sequence>
<keyword evidence="2" id="KW-0489">Methyltransferase</keyword>
<protein>
    <submittedName>
        <fullName evidence="2">Class I SAM-dependent methyltransferase</fullName>
    </submittedName>
</protein>
<accession>A0ABS0LS69</accession>
<dbReference type="InterPro" id="IPR029063">
    <property type="entry name" value="SAM-dependent_MTases_sf"/>
</dbReference>
<reference evidence="2 3" key="1">
    <citation type="submission" date="2020-07" db="EMBL/GenBank/DDBJ databases">
        <title>Facklamia lactis sp. nov., isolated from raw milk.</title>
        <authorList>
            <person name="Doll E.V."/>
            <person name="Huptas C."/>
            <person name="Staib L."/>
            <person name="Wenning M."/>
            <person name="Scherer S."/>
        </authorList>
    </citation>
    <scope>NUCLEOTIDE SEQUENCE [LARGE SCALE GENOMIC DNA]</scope>
    <source>
        <strain evidence="2 3">DSM 111018</strain>
    </source>
</reference>
<dbReference type="Pfam" id="PF13649">
    <property type="entry name" value="Methyltransf_25"/>
    <property type="match status" value="1"/>
</dbReference>
<dbReference type="CDD" id="cd02440">
    <property type="entry name" value="AdoMet_MTases"/>
    <property type="match status" value="1"/>
</dbReference>
<gene>
    <name evidence="2" type="ORF">HZY91_08930</name>
</gene>